<name>A0A1F6D744_HANXR</name>
<accession>A0A1F6D744</accession>
<sequence>MLTAQILIQRHPFGLCDLFFVNGYLAGKRDQTAYQINVGFTKLPLMEMGETKQRIEGSFYTCFFQHLAHHSISDMLTVVQESPWQLVEPWPSLISFQNDQQLVTLGKHHCPCANEMRSAWRYDGIFCQALYERDLAFRTVVKAKADGYGYRYQRRLFNGNGKPNLFESLSFPGSKGALKQTGECIWISW</sequence>
<proteinExistence type="predicted"/>
<reference evidence="1 2" key="1">
    <citation type="journal article" date="2016" name="Nat. Commun.">
        <title>Thousands of microbial genomes shed light on interconnected biogeochemical processes in an aquifer system.</title>
        <authorList>
            <person name="Anantharaman K."/>
            <person name="Brown C.T."/>
            <person name="Hug L.A."/>
            <person name="Sharon I."/>
            <person name="Castelle C.J."/>
            <person name="Probst A.J."/>
            <person name="Thomas B.C."/>
            <person name="Singh A."/>
            <person name="Wilkins M.J."/>
            <person name="Karaoz U."/>
            <person name="Brodie E.L."/>
            <person name="Williams K.H."/>
            <person name="Hubbard S.S."/>
            <person name="Banfield J.F."/>
        </authorList>
    </citation>
    <scope>NUCLEOTIDE SEQUENCE [LARGE SCALE GENOMIC DNA]</scope>
    <source>
        <strain evidence="2">RIFCSPLOWO2_12_FULL_64_10</strain>
    </source>
</reference>
<dbReference type="AlphaFoldDB" id="A0A1F6D744"/>
<evidence type="ECO:0000313" key="1">
    <source>
        <dbReference type="EMBL" id="OGG57264.1"/>
    </source>
</evidence>
<organism evidence="1 2">
    <name type="scientific">Handelsmanbacteria sp. (strain RIFCSPLOWO2_12_FULL_64_10)</name>
    <dbReference type="NCBI Taxonomy" id="1817868"/>
    <lineage>
        <taxon>Bacteria</taxon>
        <taxon>Candidatus Handelsmaniibacteriota</taxon>
    </lineage>
</organism>
<comment type="caution">
    <text evidence="1">The sequence shown here is derived from an EMBL/GenBank/DDBJ whole genome shotgun (WGS) entry which is preliminary data.</text>
</comment>
<dbReference type="EMBL" id="MFKF01000003">
    <property type="protein sequence ID" value="OGG57264.1"/>
    <property type="molecule type" value="Genomic_DNA"/>
</dbReference>
<gene>
    <name evidence="1" type="ORF">A3F84_12055</name>
</gene>
<evidence type="ECO:0000313" key="2">
    <source>
        <dbReference type="Proteomes" id="UP000178606"/>
    </source>
</evidence>
<dbReference type="Proteomes" id="UP000178606">
    <property type="component" value="Unassembled WGS sequence"/>
</dbReference>
<protein>
    <submittedName>
        <fullName evidence="1">Uncharacterized protein</fullName>
    </submittedName>
</protein>